<feature type="domain" description="Ig-like" evidence="7">
    <location>
        <begin position="259"/>
        <end position="293"/>
    </location>
</feature>
<dbReference type="SUPFAM" id="SSF48726">
    <property type="entry name" value="Immunoglobulin"/>
    <property type="match status" value="2"/>
</dbReference>
<dbReference type="InterPro" id="IPR051275">
    <property type="entry name" value="Cell_adhesion_signaling"/>
</dbReference>
<feature type="domain" description="Ig-like" evidence="7">
    <location>
        <begin position="161"/>
        <end position="254"/>
    </location>
</feature>
<evidence type="ECO:0000256" key="4">
    <source>
        <dbReference type="ARBA" id="ARBA00023180"/>
    </source>
</evidence>
<keyword evidence="9" id="KW-1185">Reference proteome</keyword>
<dbReference type="PANTHER" id="PTHR11640">
    <property type="entry name" value="NEPHRIN"/>
    <property type="match status" value="1"/>
</dbReference>
<dbReference type="Pfam" id="PF08205">
    <property type="entry name" value="C2-set_2"/>
    <property type="match status" value="2"/>
</dbReference>
<keyword evidence="2" id="KW-0472">Membrane</keyword>
<dbReference type="InterPro" id="IPR007110">
    <property type="entry name" value="Ig-like_dom"/>
</dbReference>
<evidence type="ECO:0000256" key="6">
    <source>
        <dbReference type="SAM" id="MobiDB-lite"/>
    </source>
</evidence>
<keyword evidence="5" id="KW-0393">Immunoglobulin domain</keyword>
<dbReference type="GO" id="GO:0098609">
    <property type="term" value="P:cell-cell adhesion"/>
    <property type="evidence" value="ECO:0007669"/>
    <property type="project" value="TreeGrafter"/>
</dbReference>
<proteinExistence type="predicted"/>
<comment type="caution">
    <text evidence="8">The sequence shown here is derived from an EMBL/GenBank/DDBJ whole genome shotgun (WGS) entry which is preliminary data.</text>
</comment>
<reference evidence="8" key="1">
    <citation type="submission" date="2023-03" db="EMBL/GenBank/DDBJ databases">
        <title>Electrophorus voltai genome.</title>
        <authorList>
            <person name="Bian C."/>
        </authorList>
    </citation>
    <scope>NUCLEOTIDE SEQUENCE</scope>
    <source>
        <strain evidence="8">CB-2022</strain>
        <tissue evidence="8">Muscle</tissue>
    </source>
</reference>
<keyword evidence="3" id="KW-1015">Disulfide bond</keyword>
<dbReference type="InterPro" id="IPR036179">
    <property type="entry name" value="Ig-like_dom_sf"/>
</dbReference>
<keyword evidence="4" id="KW-0325">Glycoprotein</keyword>
<evidence type="ECO:0000256" key="1">
    <source>
        <dbReference type="ARBA" id="ARBA00004479"/>
    </source>
</evidence>
<dbReference type="GO" id="GO:0005886">
    <property type="term" value="C:plasma membrane"/>
    <property type="evidence" value="ECO:0007669"/>
    <property type="project" value="TreeGrafter"/>
</dbReference>
<dbReference type="GO" id="GO:0005911">
    <property type="term" value="C:cell-cell junction"/>
    <property type="evidence" value="ECO:0007669"/>
    <property type="project" value="TreeGrafter"/>
</dbReference>
<comment type="subcellular location">
    <subcellularLocation>
        <location evidence="1">Membrane</location>
        <topology evidence="1">Single-pass type I membrane protein</topology>
    </subcellularLocation>
</comment>
<evidence type="ECO:0000259" key="7">
    <source>
        <dbReference type="PROSITE" id="PS50835"/>
    </source>
</evidence>
<organism evidence="8 9">
    <name type="scientific">Electrophorus voltai</name>
    <dbReference type="NCBI Taxonomy" id="2609070"/>
    <lineage>
        <taxon>Eukaryota</taxon>
        <taxon>Metazoa</taxon>
        <taxon>Chordata</taxon>
        <taxon>Craniata</taxon>
        <taxon>Vertebrata</taxon>
        <taxon>Euteleostomi</taxon>
        <taxon>Actinopterygii</taxon>
        <taxon>Neopterygii</taxon>
        <taxon>Teleostei</taxon>
        <taxon>Ostariophysi</taxon>
        <taxon>Gymnotiformes</taxon>
        <taxon>Gymnotoidei</taxon>
        <taxon>Gymnotidae</taxon>
        <taxon>Electrophorus</taxon>
    </lineage>
</organism>
<sequence length="519" mass="57105">MGRAEPEERDGFSSFQLQKCEMSLEKLLPLLCTLSEPQCIPSDPHYTQSDPHCTLSDPHCTLSDPHCTLSDPHCTQSDPHCTCQIPTAPNQIPTAPCQIPTAPCQIPTAPCQIPTAPFPPSQPSIELDSEEPWVEGNEYTVTCIAPDGKPEAAITFFRVPPQVPVIEGLRSENVKAGDSLRLVCMSYGGNPLATLHWTKNGEVLSTTWEVDTASQSASSALNMEVKPEDNEATLRCESVNAVSRSPLSVTRALSVLFEPSEVVLRGSSEAIEGKEVSLCCYTTSSNPAVQIRWWLGFQELNTNISIISKNAQPPGSEASSPDWAHLLVVQMADLDQQKQKIGEVHSMVQSWLKDYVNVSFVIRLTGKACTWGAALVIWKLRAMFNHLHQGWLCGQALLRLRQGLRPAADYTIEFWTLAARWNEPTLFDTFLGELRAELQAELACKQETASLNEVVHLAITYSHLLQERHQYLSHGSPQREGTLGAGQTDPPEEPMYSTIPTTTLYSGHPLAAKDASPTR</sequence>
<evidence type="ECO:0000256" key="3">
    <source>
        <dbReference type="ARBA" id="ARBA00023157"/>
    </source>
</evidence>
<dbReference type="InterPro" id="IPR013783">
    <property type="entry name" value="Ig-like_fold"/>
</dbReference>
<evidence type="ECO:0000256" key="2">
    <source>
        <dbReference type="ARBA" id="ARBA00023136"/>
    </source>
</evidence>
<dbReference type="Proteomes" id="UP001239994">
    <property type="component" value="Unassembled WGS sequence"/>
</dbReference>
<dbReference type="AlphaFoldDB" id="A0AAD8YUA5"/>
<dbReference type="PANTHER" id="PTHR11640:SF136">
    <property type="entry name" value="NEPHRIN"/>
    <property type="match status" value="1"/>
</dbReference>
<evidence type="ECO:0000256" key="5">
    <source>
        <dbReference type="ARBA" id="ARBA00023319"/>
    </source>
</evidence>
<protein>
    <recommendedName>
        <fullName evidence="7">Ig-like domain-containing protein</fullName>
    </recommendedName>
</protein>
<evidence type="ECO:0000313" key="8">
    <source>
        <dbReference type="EMBL" id="KAK1785855.1"/>
    </source>
</evidence>
<dbReference type="GO" id="GO:0050839">
    <property type="term" value="F:cell adhesion molecule binding"/>
    <property type="evidence" value="ECO:0007669"/>
    <property type="project" value="TreeGrafter"/>
</dbReference>
<dbReference type="InterPro" id="IPR013162">
    <property type="entry name" value="CD80_C2-set"/>
</dbReference>
<name>A0AAD8YUA5_9TELE</name>
<dbReference type="PROSITE" id="PS50835">
    <property type="entry name" value="IG_LIKE"/>
    <property type="match status" value="2"/>
</dbReference>
<feature type="region of interest" description="Disordered" evidence="6">
    <location>
        <begin position="474"/>
        <end position="519"/>
    </location>
</feature>
<dbReference type="FunFam" id="2.60.40.10:FF:000405">
    <property type="entry name" value="nephrin isoform X1"/>
    <property type="match status" value="1"/>
</dbReference>
<dbReference type="Gene3D" id="2.60.40.10">
    <property type="entry name" value="Immunoglobulins"/>
    <property type="match status" value="2"/>
</dbReference>
<accession>A0AAD8YUA5</accession>
<dbReference type="EMBL" id="JAROKS010000025">
    <property type="protein sequence ID" value="KAK1785855.1"/>
    <property type="molecule type" value="Genomic_DNA"/>
</dbReference>
<evidence type="ECO:0000313" key="9">
    <source>
        <dbReference type="Proteomes" id="UP001239994"/>
    </source>
</evidence>
<gene>
    <name evidence="8" type="ORF">P4O66_003228</name>
</gene>